<dbReference type="EMBL" id="UYRU01053689">
    <property type="protein sequence ID" value="VDN12355.1"/>
    <property type="molecule type" value="Genomic_DNA"/>
</dbReference>
<sequence>MIADHAPFPLCTALDHLDATLQSPEKVFPKFPLMSYARTVKPLSGISRHPEEQDEKYCRVRKLKKST</sequence>
<accession>A0A3P7L4L2</accession>
<name>A0A3P7L4L2_DIBLA</name>
<dbReference type="OrthoDB" id="10306131at2759"/>
<keyword evidence="2" id="KW-1185">Reference proteome</keyword>
<dbReference type="AlphaFoldDB" id="A0A3P7L4L2"/>
<proteinExistence type="predicted"/>
<dbReference type="Proteomes" id="UP000281553">
    <property type="component" value="Unassembled WGS sequence"/>
</dbReference>
<evidence type="ECO:0000313" key="1">
    <source>
        <dbReference type="EMBL" id="VDN12355.1"/>
    </source>
</evidence>
<evidence type="ECO:0000313" key="2">
    <source>
        <dbReference type="Proteomes" id="UP000281553"/>
    </source>
</evidence>
<reference evidence="1 2" key="1">
    <citation type="submission" date="2018-11" db="EMBL/GenBank/DDBJ databases">
        <authorList>
            <consortium name="Pathogen Informatics"/>
        </authorList>
    </citation>
    <scope>NUCLEOTIDE SEQUENCE [LARGE SCALE GENOMIC DNA]</scope>
</reference>
<protein>
    <submittedName>
        <fullName evidence="1">Uncharacterized protein</fullName>
    </submittedName>
</protein>
<gene>
    <name evidence="1" type="ORF">DILT_LOCUS8186</name>
</gene>
<organism evidence="1 2">
    <name type="scientific">Dibothriocephalus latus</name>
    <name type="common">Fish tapeworm</name>
    <name type="synonym">Diphyllobothrium latum</name>
    <dbReference type="NCBI Taxonomy" id="60516"/>
    <lineage>
        <taxon>Eukaryota</taxon>
        <taxon>Metazoa</taxon>
        <taxon>Spiralia</taxon>
        <taxon>Lophotrochozoa</taxon>
        <taxon>Platyhelminthes</taxon>
        <taxon>Cestoda</taxon>
        <taxon>Eucestoda</taxon>
        <taxon>Diphyllobothriidea</taxon>
        <taxon>Diphyllobothriidae</taxon>
        <taxon>Dibothriocephalus</taxon>
    </lineage>
</organism>